<reference evidence="3 5" key="1">
    <citation type="submission" date="2007-08" db="EMBL/GenBank/DDBJ databases">
        <title>Draft genome sequence of Clostridium leptum (DSM 753).</title>
        <authorList>
            <person name="Sudarsanam P."/>
            <person name="Ley R."/>
            <person name="Guruge J."/>
            <person name="Turnbaugh P.J."/>
            <person name="Mahowald M."/>
            <person name="Liep D."/>
            <person name="Gordon J."/>
        </authorList>
    </citation>
    <scope>NUCLEOTIDE SEQUENCE [LARGE SCALE GENOMIC DNA]</scope>
    <source>
        <strain evidence="3 5">DSM 753</strain>
    </source>
</reference>
<dbReference type="OrthoDB" id="1839742at2"/>
<dbReference type="Proteomes" id="UP000003490">
    <property type="component" value="Unassembled WGS sequence"/>
</dbReference>
<dbReference type="InterPro" id="IPR006119">
    <property type="entry name" value="Resolv_N"/>
</dbReference>
<evidence type="ECO:0000313" key="4">
    <source>
        <dbReference type="EMBL" id="PEQ24697.1"/>
    </source>
</evidence>
<dbReference type="InterPro" id="IPR038109">
    <property type="entry name" value="DNA_bind_recomb_sf"/>
</dbReference>
<dbReference type="InterPro" id="IPR011109">
    <property type="entry name" value="DNA_bind_recombinase_dom"/>
</dbReference>
<dbReference type="Pfam" id="PF07508">
    <property type="entry name" value="Recombinase"/>
    <property type="match status" value="1"/>
</dbReference>
<dbReference type="HOGENOM" id="CLU_010686_0_5_9"/>
<feature type="domain" description="Recombinase" evidence="2">
    <location>
        <begin position="174"/>
        <end position="300"/>
    </location>
</feature>
<reference evidence="4 6" key="3">
    <citation type="submission" date="2017-07" db="EMBL/GenBank/DDBJ databases">
        <title>Prevalence of linear plasmids in Cutibacterium (Propionibacterium) acnes isolates obtained from prostatic tissue.</title>
        <authorList>
            <person name="Davidsson S."/>
            <person name="Carlsson J."/>
            <person name="Molling P."/>
            <person name="Andren O."/>
            <person name="Andersson S.-O."/>
            <person name="Brzuszkiewicz E."/>
            <person name="Poehlein A."/>
            <person name="Al-Zeer M."/>
            <person name="Brinkmann V."/>
            <person name="Scavenius C."/>
            <person name="Nazipi S."/>
            <person name="Soderquist B."/>
            <person name="Bruggemann H."/>
        </authorList>
    </citation>
    <scope>NUCLEOTIDE SEQUENCE [LARGE SCALE GENOMIC DNA]</scope>
    <source>
        <strain evidence="4 6">DSM 753</strain>
    </source>
</reference>
<dbReference type="Pfam" id="PF00239">
    <property type="entry name" value="Resolvase"/>
    <property type="match status" value="1"/>
</dbReference>
<dbReference type="PANTHER" id="PTHR30461:SF23">
    <property type="entry name" value="DNA RECOMBINASE-RELATED"/>
    <property type="match status" value="1"/>
</dbReference>
<protein>
    <submittedName>
        <fullName evidence="4">Recombinase family protein</fullName>
    </submittedName>
    <submittedName>
        <fullName evidence="3">Resolvase, N-terminal domain protein</fullName>
    </submittedName>
</protein>
<keyword evidence="6" id="KW-1185">Reference proteome</keyword>
<reference evidence="3 5" key="2">
    <citation type="submission" date="2007-08" db="EMBL/GenBank/DDBJ databases">
        <authorList>
            <person name="Fulton L."/>
            <person name="Clifton S."/>
            <person name="Fulton B."/>
            <person name="Xu J."/>
            <person name="Minx P."/>
            <person name="Pepin K.H."/>
            <person name="Johnson M."/>
            <person name="Thiruvilangam P."/>
            <person name="Bhonagiri V."/>
            <person name="Nash W.E."/>
            <person name="Wang C."/>
            <person name="Mardis E.R."/>
            <person name="Wilson R.K."/>
        </authorList>
    </citation>
    <scope>NUCLEOTIDE SEQUENCE [LARGE SCALE GENOMIC DNA]</scope>
    <source>
        <strain evidence="3 5">DSM 753</strain>
    </source>
</reference>
<evidence type="ECO:0000259" key="1">
    <source>
        <dbReference type="PROSITE" id="PS51736"/>
    </source>
</evidence>
<accession>A7VUQ9</accession>
<dbReference type="Proteomes" id="UP000220611">
    <property type="component" value="Unassembled WGS sequence"/>
</dbReference>
<dbReference type="GO" id="GO:0000150">
    <property type="term" value="F:DNA strand exchange activity"/>
    <property type="evidence" value="ECO:0007669"/>
    <property type="project" value="InterPro"/>
</dbReference>
<evidence type="ECO:0000313" key="6">
    <source>
        <dbReference type="Proteomes" id="UP000220611"/>
    </source>
</evidence>
<dbReference type="Gene3D" id="3.40.50.1390">
    <property type="entry name" value="Resolvase, N-terminal catalytic domain"/>
    <property type="match status" value="1"/>
</dbReference>
<organism evidence="3 5">
    <name type="scientific">[Clostridium] leptum DSM 753</name>
    <dbReference type="NCBI Taxonomy" id="428125"/>
    <lineage>
        <taxon>Bacteria</taxon>
        <taxon>Bacillati</taxon>
        <taxon>Bacillota</taxon>
        <taxon>Clostridia</taxon>
        <taxon>Eubacteriales</taxon>
        <taxon>Oscillospiraceae</taxon>
        <taxon>Oscillospiraceae incertae sedis</taxon>
    </lineage>
</organism>
<gene>
    <name evidence="4" type="ORF">CH238_06960</name>
    <name evidence="3" type="ORF">CLOLEP_02306</name>
</gene>
<dbReference type="GO" id="GO:0003677">
    <property type="term" value="F:DNA binding"/>
    <property type="evidence" value="ECO:0007669"/>
    <property type="project" value="InterPro"/>
</dbReference>
<sequence length="514" mass="58920">MPQVRVIQPISEQAKKLRVAAYARVSSDSADQLNSFATQVAYYTDFIQSKDEWEFAGLYADEAVSGTTADKRDDFQRLLADCRAGKIDRILVKSISRFARNTLDCLQTVRELKQLGVAVEFEKEGIDTGNMGSEMLLSILGSAAQEESLSISKNLKWSYRRRMKSGDFITSKDLLGYFFKNNTLVPNPKEVPIVEYIFNSYLSGKGTDEIADELNAANLKTDKKPSGRWHSTMIRYILSNEKYIGDSLVQKRYTPEDLPLRQKRNNGELSQYYIQNSHPAIISRETFEAVQQLLNRRRKRHPPSVEMQQTPLRSTMQCALCGSYFHKHKSNGENFWFCALHRKSKDLCPMPNIREQEILMAFLSMYNKLLDNIDILSTMMNQLLELQAKSVCSRPDIMDLNEKISELVTQNHSLSRLQAKGCIDSAIFIERSNRNNKLIEELRQELRQRQEPDDTSSAIEGTRLLLDLLEGAKPMLEFDPSVFQSMVKQITVYQEKLCFQLANGLVLEERRAQS</sequence>
<dbReference type="SMART" id="SM00857">
    <property type="entry name" value="Resolvase"/>
    <property type="match status" value="1"/>
</dbReference>
<dbReference type="EMBL" id="ABCB02000019">
    <property type="protein sequence ID" value="EDO60709.1"/>
    <property type="molecule type" value="Genomic_DNA"/>
</dbReference>
<feature type="domain" description="Resolvase/invertase-type recombinase catalytic" evidence="1">
    <location>
        <begin position="18"/>
        <end position="166"/>
    </location>
</feature>
<dbReference type="SUPFAM" id="SSF53041">
    <property type="entry name" value="Resolvase-like"/>
    <property type="match status" value="1"/>
</dbReference>
<dbReference type="CDD" id="cd00338">
    <property type="entry name" value="Ser_Recombinase"/>
    <property type="match status" value="1"/>
</dbReference>
<name>A7VUQ9_9FIRM</name>
<evidence type="ECO:0000259" key="2">
    <source>
        <dbReference type="PROSITE" id="PS51737"/>
    </source>
</evidence>
<dbReference type="PROSITE" id="PS51736">
    <property type="entry name" value="RECOMBINASES_3"/>
    <property type="match status" value="1"/>
</dbReference>
<dbReference type="PANTHER" id="PTHR30461">
    <property type="entry name" value="DNA-INVERTASE FROM LAMBDOID PROPHAGE"/>
    <property type="match status" value="1"/>
</dbReference>
<dbReference type="PROSITE" id="PS51737">
    <property type="entry name" value="RECOMBINASE_DNA_BIND"/>
    <property type="match status" value="1"/>
</dbReference>
<evidence type="ECO:0000313" key="5">
    <source>
        <dbReference type="Proteomes" id="UP000003490"/>
    </source>
</evidence>
<comment type="caution">
    <text evidence="3">The sequence shown here is derived from an EMBL/GenBank/DDBJ whole genome shotgun (WGS) entry which is preliminary data.</text>
</comment>
<proteinExistence type="predicted"/>
<dbReference type="EMBL" id="NOXF01000004">
    <property type="protein sequence ID" value="PEQ24697.1"/>
    <property type="molecule type" value="Genomic_DNA"/>
</dbReference>
<dbReference type="Gene3D" id="3.90.1750.20">
    <property type="entry name" value="Putative Large Serine Recombinase, Chain B, Domain 2"/>
    <property type="match status" value="1"/>
</dbReference>
<dbReference type="InterPro" id="IPR036162">
    <property type="entry name" value="Resolvase-like_N_sf"/>
</dbReference>
<dbReference type="eggNOG" id="COG1961">
    <property type="taxonomic scope" value="Bacteria"/>
</dbReference>
<dbReference type="AlphaFoldDB" id="A7VUQ9"/>
<evidence type="ECO:0000313" key="3">
    <source>
        <dbReference type="EMBL" id="EDO60709.1"/>
    </source>
</evidence>
<dbReference type="Pfam" id="PF13408">
    <property type="entry name" value="Zn_ribbon_recom"/>
    <property type="match status" value="1"/>
</dbReference>
<dbReference type="InterPro" id="IPR025827">
    <property type="entry name" value="Zn_ribbon_recom_dom"/>
</dbReference>
<dbReference type="InterPro" id="IPR050639">
    <property type="entry name" value="SSR_resolvase"/>
</dbReference>